<keyword evidence="3" id="KW-1185">Reference proteome</keyword>
<dbReference type="InterPro" id="IPR019953">
    <property type="entry name" value="OHR"/>
</dbReference>
<dbReference type="KEGG" id="ble:BleG1_1621"/>
<organism evidence="2 3">
    <name type="scientific">Shouchella lehensis G1</name>
    <dbReference type="NCBI Taxonomy" id="1246626"/>
    <lineage>
        <taxon>Bacteria</taxon>
        <taxon>Bacillati</taxon>
        <taxon>Bacillota</taxon>
        <taxon>Bacilli</taxon>
        <taxon>Bacillales</taxon>
        <taxon>Bacillaceae</taxon>
        <taxon>Shouchella</taxon>
    </lineage>
</organism>
<dbReference type="PANTHER" id="PTHR33797:SF2">
    <property type="entry name" value="ORGANIC HYDROPEROXIDE RESISTANCE PROTEIN-LIKE"/>
    <property type="match status" value="1"/>
</dbReference>
<evidence type="ECO:0000313" key="3">
    <source>
        <dbReference type="Proteomes" id="UP000027142"/>
    </source>
</evidence>
<dbReference type="Proteomes" id="UP000027142">
    <property type="component" value="Chromosome"/>
</dbReference>
<dbReference type="OrthoDB" id="9797508at2"/>
<sequence length="137" mass="14688">MADIVYTSHATAQGGREGQVTSDDQFLDLNLVKPGSKKEGTNPEQLFAAGYASCFDGALNLMAANDKKEIESKTTAHVSLVKDPSDNGFQIGAELVVEINGVSQEDAEELVEKAHQFCPYSKATRGNIQVKLTAKAQ</sequence>
<name>A0A060M283_9BACI</name>
<dbReference type="RefSeq" id="WP_038479246.1">
    <property type="nucleotide sequence ID" value="NZ_CP003923.1"/>
</dbReference>
<dbReference type="SUPFAM" id="SSF82784">
    <property type="entry name" value="OsmC-like"/>
    <property type="match status" value="1"/>
</dbReference>
<dbReference type="Gene3D" id="2.20.25.10">
    <property type="match status" value="1"/>
</dbReference>
<dbReference type="PATRIC" id="fig|1246626.3.peg.1609"/>
<dbReference type="EMBL" id="CP003923">
    <property type="protein sequence ID" value="AIC94199.1"/>
    <property type="molecule type" value="Genomic_DNA"/>
</dbReference>
<dbReference type="InterPro" id="IPR036102">
    <property type="entry name" value="OsmC/Ohrsf"/>
</dbReference>
<dbReference type="eggNOG" id="COG1764">
    <property type="taxonomic scope" value="Bacteria"/>
</dbReference>
<dbReference type="NCBIfam" id="TIGR03561">
    <property type="entry name" value="organ_hyd_perox"/>
    <property type="match status" value="1"/>
</dbReference>
<protein>
    <submittedName>
        <fullName evidence="2">Organic hydroperoxide resistance protein ohrB</fullName>
    </submittedName>
</protein>
<dbReference type="InterPro" id="IPR003718">
    <property type="entry name" value="OsmC/Ohr_fam"/>
</dbReference>
<dbReference type="STRING" id="1246626.BleG1_1621"/>
<dbReference type="Pfam" id="PF02566">
    <property type="entry name" value="OsmC"/>
    <property type="match status" value="1"/>
</dbReference>
<reference evidence="2 3" key="1">
    <citation type="journal article" date="2014" name="Gene">
        <title>A comparative genomic analysis of the alkalitolerant soil bacterium Bacillus lehensis G1.</title>
        <authorList>
            <person name="Noor Y.M."/>
            <person name="Samsulrizal N.H."/>
            <person name="Jema'on N.A."/>
            <person name="Low K.O."/>
            <person name="Ramli A.N."/>
            <person name="Alias N.I."/>
            <person name="Damis S.I."/>
            <person name="Fuzi S.F."/>
            <person name="Isa M.N."/>
            <person name="Murad A.M."/>
            <person name="Raih M.F."/>
            <person name="Bakar F.D."/>
            <person name="Najimudin N."/>
            <person name="Mahadi N.M."/>
            <person name="Illias R.M."/>
        </authorList>
    </citation>
    <scope>NUCLEOTIDE SEQUENCE [LARGE SCALE GENOMIC DNA]</scope>
    <source>
        <strain evidence="2 3">G1</strain>
    </source>
</reference>
<dbReference type="HOGENOM" id="CLU_106355_2_1_9"/>
<evidence type="ECO:0000256" key="1">
    <source>
        <dbReference type="ARBA" id="ARBA00007378"/>
    </source>
</evidence>
<comment type="similarity">
    <text evidence="1">Belongs to the OsmC/Ohr family.</text>
</comment>
<accession>A0A060M283</accession>
<dbReference type="InterPro" id="IPR015946">
    <property type="entry name" value="KH_dom-like_a/b"/>
</dbReference>
<proteinExistence type="inferred from homology"/>
<dbReference type="Gene3D" id="3.30.300.20">
    <property type="match status" value="1"/>
</dbReference>
<evidence type="ECO:0000313" key="2">
    <source>
        <dbReference type="EMBL" id="AIC94199.1"/>
    </source>
</evidence>
<gene>
    <name evidence="2" type="ORF">BleG1_1621</name>
</gene>
<dbReference type="GO" id="GO:0006979">
    <property type="term" value="P:response to oxidative stress"/>
    <property type="evidence" value="ECO:0007669"/>
    <property type="project" value="InterPro"/>
</dbReference>
<dbReference type="AlphaFoldDB" id="A0A060M283"/>
<dbReference type="PANTHER" id="PTHR33797">
    <property type="entry name" value="ORGANIC HYDROPEROXIDE RESISTANCE PROTEIN-LIKE"/>
    <property type="match status" value="1"/>
</dbReference>